<comment type="caution">
    <text evidence="2">The sequence shown here is derived from an EMBL/GenBank/DDBJ whole genome shotgun (WGS) entry which is preliminary data.</text>
</comment>
<evidence type="ECO:0000256" key="1">
    <source>
        <dbReference type="SAM" id="MobiDB-lite"/>
    </source>
</evidence>
<organism evidence="2 3">
    <name type="scientific">Rhizobium azibense</name>
    <dbReference type="NCBI Taxonomy" id="1136135"/>
    <lineage>
        <taxon>Bacteria</taxon>
        <taxon>Pseudomonadati</taxon>
        <taxon>Pseudomonadota</taxon>
        <taxon>Alphaproteobacteria</taxon>
        <taxon>Hyphomicrobiales</taxon>
        <taxon>Rhizobiaceae</taxon>
        <taxon>Rhizobium/Agrobacterium group</taxon>
        <taxon>Rhizobium</taxon>
    </lineage>
</organism>
<name>A0A4R3QAC8_9HYPH</name>
<reference evidence="2 3" key="1">
    <citation type="submission" date="2019-03" db="EMBL/GenBank/DDBJ databases">
        <title>Genomic Encyclopedia of Type Strains, Phase IV (KMG-V): Genome sequencing to study the core and pangenomes of soil and plant-associated prokaryotes.</title>
        <authorList>
            <person name="Whitman W."/>
        </authorList>
    </citation>
    <scope>NUCLEOTIDE SEQUENCE [LARGE SCALE GENOMIC DNA]</scope>
    <source>
        <strain evidence="2 3">Gr42</strain>
    </source>
</reference>
<dbReference type="Proteomes" id="UP000295547">
    <property type="component" value="Unassembled WGS sequence"/>
</dbReference>
<evidence type="ECO:0000313" key="2">
    <source>
        <dbReference type="EMBL" id="TCU14956.1"/>
    </source>
</evidence>
<feature type="region of interest" description="Disordered" evidence="1">
    <location>
        <begin position="40"/>
        <end position="66"/>
    </location>
</feature>
<keyword evidence="3" id="KW-1185">Reference proteome</keyword>
<proteinExistence type="predicted"/>
<dbReference type="AlphaFoldDB" id="A0A4R3QAC8"/>
<evidence type="ECO:0000313" key="3">
    <source>
        <dbReference type="Proteomes" id="UP000295547"/>
    </source>
</evidence>
<accession>A0A4R3QAC8</accession>
<gene>
    <name evidence="2" type="ORF">EV130_1232</name>
</gene>
<protein>
    <submittedName>
        <fullName evidence="2">Uncharacterized protein</fullName>
    </submittedName>
</protein>
<sequence>MTTEKIKGPSDPIDDGQELVRKHHPVEECVVPFPKHQAGRLTVHGPSRRSLDRRADTPDPCLMLGP</sequence>
<dbReference type="EMBL" id="SMBJ01000023">
    <property type="protein sequence ID" value="TCU14956.1"/>
    <property type="molecule type" value="Genomic_DNA"/>
</dbReference>